<reference evidence="2" key="1">
    <citation type="journal article" date="2009" name="PLoS Genet.">
        <title>Sequencing, mapping, and analysis of 27,455 maize full-length cDNAs.</title>
        <authorList>
            <person name="Soderlund C."/>
            <person name="Descour A."/>
            <person name="Kudrna D."/>
            <person name="Bomhoff M."/>
            <person name="Boyd L."/>
            <person name="Currie J."/>
            <person name="Angelova A."/>
            <person name="Collura K."/>
            <person name="Wissotski M."/>
            <person name="Ashley E."/>
            <person name="Morrow D."/>
            <person name="Fernandes J."/>
            <person name="Walbot V."/>
            <person name="Yu Y."/>
        </authorList>
    </citation>
    <scope>NUCLEOTIDE SEQUENCE</scope>
    <source>
        <strain evidence="2">B73</strain>
    </source>
</reference>
<organism evidence="2">
    <name type="scientific">Zea mays</name>
    <name type="common">Maize</name>
    <dbReference type="NCBI Taxonomy" id="4577"/>
    <lineage>
        <taxon>Eukaryota</taxon>
        <taxon>Viridiplantae</taxon>
        <taxon>Streptophyta</taxon>
        <taxon>Embryophyta</taxon>
        <taxon>Tracheophyta</taxon>
        <taxon>Spermatophyta</taxon>
        <taxon>Magnoliopsida</taxon>
        <taxon>Liliopsida</taxon>
        <taxon>Poales</taxon>
        <taxon>Poaceae</taxon>
        <taxon>PACMAD clade</taxon>
        <taxon>Panicoideae</taxon>
        <taxon>Andropogonodae</taxon>
        <taxon>Andropogoneae</taxon>
        <taxon>Tripsacinae</taxon>
        <taxon>Zea</taxon>
    </lineage>
</organism>
<sequence length="84" mass="9804">MLVRSTFFVKIRCHPCRFDRMTRIWDPACLLFLISAQALAWLTKRMTRKRLVAAGHIMRTLGPWIRGTQLQSCGVNIVQLMNEE</sequence>
<name>B7ZZB3_MAIZE</name>
<keyword evidence="1" id="KW-0812">Transmembrane</keyword>
<protein>
    <submittedName>
        <fullName evidence="2">Uncharacterized protein</fullName>
    </submittedName>
</protein>
<proteinExistence type="evidence at transcript level"/>
<reference evidence="2" key="2">
    <citation type="submission" date="2012-06" db="EMBL/GenBank/DDBJ databases">
        <authorList>
            <person name="Yu Y."/>
            <person name="Currie J."/>
            <person name="Lomeli R."/>
            <person name="Angelova A."/>
            <person name="Collura K."/>
            <person name="Wissotski M."/>
            <person name="Campos D."/>
            <person name="Kudrna D."/>
            <person name="Golser W."/>
            <person name="Ashely E."/>
            <person name="Descour A."/>
            <person name="Fernandes J."/>
            <person name="Soderlund C."/>
            <person name="Walbot V."/>
        </authorList>
    </citation>
    <scope>NUCLEOTIDE SEQUENCE</scope>
    <source>
        <strain evidence="2">B73</strain>
    </source>
</reference>
<accession>B7ZZB3</accession>
<dbReference type="EMBL" id="BT054655">
    <property type="protein sequence ID" value="ACL53262.1"/>
    <property type="molecule type" value="mRNA"/>
</dbReference>
<evidence type="ECO:0000313" key="2">
    <source>
        <dbReference type="EMBL" id="ACL53262.1"/>
    </source>
</evidence>
<keyword evidence="1" id="KW-0472">Membrane</keyword>
<feature type="transmembrane region" description="Helical" evidence="1">
    <location>
        <begin position="24"/>
        <end position="42"/>
    </location>
</feature>
<dbReference type="AlphaFoldDB" id="B7ZZB3"/>
<keyword evidence="1" id="KW-1133">Transmembrane helix</keyword>
<evidence type="ECO:0000256" key="1">
    <source>
        <dbReference type="SAM" id="Phobius"/>
    </source>
</evidence>